<sequence>MPNNLSSNVMTKVMKSIAAGFESNRVSTKTVNTENIKGEHTSSTGDTIYRKRKTSYRAAETSSGDVSGGGADNDILVGRIPYVKQDVITVKAQWDSVEEALELNQLDELLAPMGEELVTRVERNFNDYMIQNSGLTFGTPGTAVDAWTDVAYVEAMMNEIGVPSQGEKYYQMNSFTGAALASATTAINQEGLVKTAFEQAQVPSPLAGLIPLKSNALRSFTSGDASGDREGALNGAPDVTWASAKDTMQQTITVDGFGANTTIKAGETIRITGKYHANPSNQNVLIDETNARVEWCWTVVSDATLDGSGAGTITVTNAAIFDAASNNQYDNISAAPADNDVITILGSDSTLYKPNLAYHKDAFSFATIQLPKLYATDLSYKSADGLTFRVSRYSDGSANQQLLRVDLVPAFGVSNPLHSVRCFGK</sequence>
<dbReference type="Pfam" id="PF11651">
    <property type="entry name" value="P22_CoatProtein"/>
    <property type="match status" value="1"/>
</dbReference>
<accession>A0A350P452</accession>
<dbReference type="Proteomes" id="UP000263517">
    <property type="component" value="Unassembled WGS sequence"/>
</dbReference>
<dbReference type="AlphaFoldDB" id="A0A350P452"/>
<dbReference type="InterPro" id="IPR024659">
    <property type="entry name" value="Phage_coat_Gp5"/>
</dbReference>
<dbReference type="Gene3D" id="2.40.30.240">
    <property type="match status" value="1"/>
</dbReference>
<dbReference type="EMBL" id="DNAN01000358">
    <property type="protein sequence ID" value="HAW76069.1"/>
    <property type="molecule type" value="Genomic_DNA"/>
</dbReference>
<organism evidence="1 2">
    <name type="scientific">Alteromonas australica</name>
    <dbReference type="NCBI Taxonomy" id="589873"/>
    <lineage>
        <taxon>Bacteria</taxon>
        <taxon>Pseudomonadati</taxon>
        <taxon>Pseudomonadota</taxon>
        <taxon>Gammaproteobacteria</taxon>
        <taxon>Alteromonadales</taxon>
        <taxon>Alteromonadaceae</taxon>
        <taxon>Alteromonas/Salinimonas group</taxon>
        <taxon>Alteromonas</taxon>
    </lineage>
</organism>
<evidence type="ECO:0000313" key="1">
    <source>
        <dbReference type="EMBL" id="HAW76069.1"/>
    </source>
</evidence>
<comment type="caution">
    <text evidence="1">The sequence shown here is derived from an EMBL/GenBank/DDBJ whole genome shotgun (WGS) entry which is preliminary data.</text>
</comment>
<gene>
    <name evidence="1" type="ORF">DCW74_10095</name>
</gene>
<proteinExistence type="predicted"/>
<evidence type="ECO:0000313" key="2">
    <source>
        <dbReference type="Proteomes" id="UP000263517"/>
    </source>
</evidence>
<reference evidence="1 2" key="1">
    <citation type="journal article" date="2018" name="Nat. Biotechnol.">
        <title>A standardized bacterial taxonomy based on genome phylogeny substantially revises the tree of life.</title>
        <authorList>
            <person name="Parks D.H."/>
            <person name="Chuvochina M."/>
            <person name="Waite D.W."/>
            <person name="Rinke C."/>
            <person name="Skarshewski A."/>
            <person name="Chaumeil P.A."/>
            <person name="Hugenholtz P."/>
        </authorList>
    </citation>
    <scope>NUCLEOTIDE SEQUENCE [LARGE SCALE GENOMIC DNA]</scope>
    <source>
        <strain evidence="1">UBA11978</strain>
    </source>
</reference>
<name>A0A350P452_9ALTE</name>
<protein>
    <submittedName>
        <fullName evidence="1">Uncharacterized protein</fullName>
    </submittedName>
</protein>